<feature type="transmembrane region" description="Helical" evidence="2">
    <location>
        <begin position="207"/>
        <end position="227"/>
    </location>
</feature>
<evidence type="ECO:0000256" key="1">
    <source>
        <dbReference type="SAM" id="MobiDB-lite"/>
    </source>
</evidence>
<dbReference type="PANTHER" id="PTHR12459:SF6">
    <property type="entry name" value="GB|AAD46013.1"/>
    <property type="match status" value="1"/>
</dbReference>
<organism evidence="3">
    <name type="scientific">Phaffia rhodozyma</name>
    <name type="common">Yeast</name>
    <name type="synonym">Xanthophyllomyces dendrorhous</name>
    <dbReference type="NCBI Taxonomy" id="264483"/>
    <lineage>
        <taxon>Eukaryota</taxon>
        <taxon>Fungi</taxon>
        <taxon>Dikarya</taxon>
        <taxon>Basidiomycota</taxon>
        <taxon>Agaricomycotina</taxon>
        <taxon>Tremellomycetes</taxon>
        <taxon>Cystofilobasidiales</taxon>
        <taxon>Mrakiaceae</taxon>
        <taxon>Phaffia</taxon>
    </lineage>
</organism>
<dbReference type="PANTHER" id="PTHR12459">
    <property type="entry name" value="TRANSMEMBRANE PROTEIN 135-RELATED"/>
    <property type="match status" value="1"/>
</dbReference>
<feature type="compositionally biased region" description="Pro residues" evidence="1">
    <location>
        <begin position="1"/>
        <end position="14"/>
    </location>
</feature>
<sequence length="713" mass="80152">MAPPENSEIPPPRRSPSRVRFSTLGLTPLKPISYEENEQAKWDYEAQGGKSDPGTPNLSEAAAHIRRTLSLASLDTFLSLAALPSPSAYSFTKTSTPLASTSSSTAKQSVFSLASSPPSNDPSTLSSPVLEYSALSSSLVLNAEQEADARLAEIRARDRMLRIEQRRSEAKELLQGVTGVVWRPAGEGPKRPGDWERVMVLSVRLSIRSFLSAYGLRAGVNLILYLFRCLRTRKFQPSLLIRSLFYKPALRLSLLFSTFTLLHTLILHTLRLSPPASYLKKRFAHSLRSLRRSTSRSESYLEMLEDGLDTLVSDEPGFGPPEIAYDDWAGERRWHAAFAGAVGAGFAIYWLERKERERRSVIEQILVRGLEGVWNGVSRRFGIKVPGGELILFGLCAGQIMQNWIVSPERLPRSYVSFINGAFQGPVEARIIQGSLVNTGTIPADQLHKLLARRKGLTPLARKTIEELLEKATNGVVQGEMGSCMPAAILHPMNDHCTPMLVNRFFMVFQHMLPIYSALHLIPPLILKRAQLFQVSATPTLEILPEKDGWNGEKEKERYAIKERRKPGINWREVGLTLWRGVKGTMRSGTFLSMFVVIYHGVICLQPVVYPYTKGWSRRFINSKRYFWLAGFLTHFSLLFEKKGRRPELALYVLPRGLSSMYISLRSKPGVPRYIPFEDGLLAALAMAMLCDRARWGERDLSGLVRKVLYQFT</sequence>
<reference evidence="3" key="1">
    <citation type="submission" date="2014-08" db="EMBL/GenBank/DDBJ databases">
        <authorList>
            <person name="Sharma Rahul"/>
            <person name="Thines Marco"/>
        </authorList>
    </citation>
    <scope>NUCLEOTIDE SEQUENCE</scope>
</reference>
<evidence type="ECO:0000256" key="2">
    <source>
        <dbReference type="SAM" id="Phobius"/>
    </source>
</evidence>
<feature type="transmembrane region" description="Helical" evidence="2">
    <location>
        <begin position="248"/>
        <end position="270"/>
    </location>
</feature>
<keyword evidence="2" id="KW-0472">Membrane</keyword>
<dbReference type="EMBL" id="LN483142">
    <property type="protein sequence ID" value="CED83154.1"/>
    <property type="molecule type" value="Genomic_DNA"/>
</dbReference>
<dbReference type="InterPro" id="IPR026749">
    <property type="entry name" value="Tmem135"/>
</dbReference>
<dbReference type="AlphaFoldDB" id="A0A0F7SR23"/>
<name>A0A0F7SR23_PHARH</name>
<evidence type="ECO:0000313" key="3">
    <source>
        <dbReference type="EMBL" id="CED83154.1"/>
    </source>
</evidence>
<accession>A0A0F7SR23</accession>
<keyword evidence="2" id="KW-1133">Transmembrane helix</keyword>
<protein>
    <submittedName>
        <fullName evidence="3">Uncharacterized conserved protein</fullName>
    </submittedName>
</protein>
<feature type="transmembrane region" description="Helical" evidence="2">
    <location>
        <begin position="590"/>
        <end position="613"/>
    </location>
</feature>
<feature type="region of interest" description="Disordered" evidence="1">
    <location>
        <begin position="1"/>
        <end position="22"/>
    </location>
</feature>
<keyword evidence="2" id="KW-0812">Transmembrane</keyword>
<proteinExistence type="predicted"/>
<feature type="transmembrane region" description="Helical" evidence="2">
    <location>
        <begin position="334"/>
        <end position="351"/>
    </location>
</feature>